<evidence type="ECO:0000313" key="2">
    <source>
        <dbReference type="Proteomes" id="UP000094172"/>
    </source>
</evidence>
<name>A0A1E3VNZ5_9HYPH</name>
<comment type="caution">
    <text evidence="1">The sequence shown here is derived from an EMBL/GenBank/DDBJ whole genome shotgun (WGS) entry which is preliminary data.</text>
</comment>
<dbReference type="STRING" id="1774970.AUC70_06030"/>
<dbReference type="Proteomes" id="UP000094172">
    <property type="component" value="Unassembled WGS sequence"/>
</dbReference>
<protein>
    <submittedName>
        <fullName evidence="1">Uncharacterized protein</fullName>
    </submittedName>
</protein>
<dbReference type="AlphaFoldDB" id="A0A1E3VNZ5"/>
<evidence type="ECO:0000313" key="1">
    <source>
        <dbReference type="EMBL" id="ODR95249.1"/>
    </source>
</evidence>
<gene>
    <name evidence="1" type="ORF">AUC70_06030</name>
</gene>
<reference evidence="1 2" key="1">
    <citation type="journal article" date="2016" name="Environ. Microbiol.">
        <title>New Methyloceanibacter diversity from North Sea sediments includes methanotroph containing solely the soluble methane monooxygenase.</title>
        <authorList>
            <person name="Vekeman B."/>
            <person name="Kerckhof F.M."/>
            <person name="Cremers G."/>
            <person name="de Vos P."/>
            <person name="Vandamme P."/>
            <person name="Boon N."/>
            <person name="Op den Camp H.J."/>
            <person name="Heylen K."/>
        </authorList>
    </citation>
    <scope>NUCLEOTIDE SEQUENCE [LARGE SCALE GENOMIC DNA]</scope>
    <source>
        <strain evidence="1 2">R-67176</strain>
    </source>
</reference>
<proteinExistence type="predicted"/>
<sequence>MGTEVLGQLLADREVHIRKGRRIGSHDSRDNIVGGAAGEPDAQGADLAAFRCRCVFAGLLEQRKDGLGVGMELRATGGQRDATGTALEQSDTEFRFESGNLPAERRLGKIEPLRRAAKMQGLGEDAKRAQVLGVNHLGALSGDHPHSC</sequence>
<keyword evidence="2" id="KW-1185">Reference proteome</keyword>
<dbReference type="EMBL" id="LPWE01000011">
    <property type="protein sequence ID" value="ODR95249.1"/>
    <property type="molecule type" value="Genomic_DNA"/>
</dbReference>
<accession>A0A1E3VNZ5</accession>
<organism evidence="1 2">
    <name type="scientific">Methyloceanibacter stevinii</name>
    <dbReference type="NCBI Taxonomy" id="1774970"/>
    <lineage>
        <taxon>Bacteria</taxon>
        <taxon>Pseudomonadati</taxon>
        <taxon>Pseudomonadota</taxon>
        <taxon>Alphaproteobacteria</taxon>
        <taxon>Hyphomicrobiales</taxon>
        <taxon>Hyphomicrobiaceae</taxon>
        <taxon>Methyloceanibacter</taxon>
    </lineage>
</organism>